<feature type="compositionally biased region" description="Basic and acidic residues" evidence="1">
    <location>
        <begin position="1401"/>
        <end position="1411"/>
    </location>
</feature>
<feature type="compositionally biased region" description="Basic and acidic residues" evidence="1">
    <location>
        <begin position="38"/>
        <end position="48"/>
    </location>
</feature>
<feature type="region of interest" description="Disordered" evidence="1">
    <location>
        <begin position="1460"/>
        <end position="1490"/>
    </location>
</feature>
<evidence type="ECO:0000256" key="1">
    <source>
        <dbReference type="SAM" id="MobiDB-lite"/>
    </source>
</evidence>
<comment type="caution">
    <text evidence="2">The sequence shown here is derived from an EMBL/GenBank/DDBJ whole genome shotgun (WGS) entry which is preliminary data.</text>
</comment>
<feature type="compositionally biased region" description="Low complexity" evidence="1">
    <location>
        <begin position="1050"/>
        <end position="1065"/>
    </location>
</feature>
<keyword evidence="3" id="KW-1185">Reference proteome</keyword>
<gene>
    <name evidence="2" type="ORF">WJX84_001423</name>
</gene>
<sequence length="1648" mass="173662">MPPAGNDWGGSAEQALHKAEEGSEFSCEPAIGPAEYPGDPRGHPETTSHDAQTSIVPDELSAEKDASDLKHSAWQKMRGSCNRRGSDDLGSGRLLHRDASPVPSDDTAGPRGDLVDSVPCTSRKHRDLEAQRERVAAWRQDCFYASPPSALRGFIRPVESPEMSTEGEEQLHSFLLDEDGASRDRHVESTTKQVVPCCDGPASPGPGEVLPLLGATGPFLGRPRTSSAHAHGVSGMTPAARGVSPHPLTAGPSALSSPYGQTLDSRAAMEEPASGPHDLNVGHSQKQLERGLSQRGRGLDTGCDAYAADAGGPSHPCSAANPPADPAYPEMEDASASPAGDQPAVTVAACQASADGVVASHSSPAQAGHEHDAACLHASESRAQGPLRDVRHNAVETDPGRQLRPESRVSADILHVDLSRPAEAFELPQGNPGTTLHGQGGWLWPGELDSGGGQDLPDSWPARGDYGWGGPLLLGSPRGVEPPYAAAACPRDGVELAGQGTPLRGLMGILRSPPSHRLGSAMDLMQDMSAPMTMGTKPHFPRMAHTPFDLLSLHNGAQRPAGCPPAQPRMINLSKLHTPKAKRGTGRAAAGPAPFSTPLAAGRRRGRARQPADQPTPVIDLSVDSDGAKDGPRPAWKGGRAHTSQQPSDHYRFGVSSISIVPDASGHARGHGQAHQPAHHALPDVRISVGKHAAPSHGPLSWAPQTAATDWQSCSGLPRPRSASQPGSAKVALDMPPDMQPQRHPASTVTSGGYTLLGARIPLHRSVQTATVLGVPAEPSIWQPHRGHPRGMVPAGNGPLVEGCLPEGVPRGGLQGSAALSARNAAPLAASASLLSPANVRPDSLPAHQVSSWEDYMGQIQRESSRVHSRGDLPSIAGCYKPGPEGGFLAGLQRRMHSRVHALLAIPPIWDVGSAVPAAAPLSRRPPERTLHEALRSRSQAVQEDPFMHLLDTGEPPAPRLQEAPARPGPHNWVNGSNRLLDILKTANDRASQQAESASGFPGHEPASHRGPTRLLSAPIQPQQQARPSSIPQQPCAVTHPVLALTSDQGMRGAGMQQQQQQQAASFLQPDGGGAFIPNNFLPHGLAEGAENQPLGDLPAAYMERHQHGAPESMLDLLTGLGSPVPDLASAPELESLNLQCFEDLPAQTSEGQRMDTHPAWDRPQERFRVPEPGRAASACPGPGMQQAATTSSPAMVQLHCSAPMSACNPSMAASLECMECVVITPSEGPAEPTCMLPTAEGGSCRHKRAACTDESVTDRRSAKRLRSQQAGPWGDEAQGAEPPIGSRWASLKTLAGRTRGCTHLEDCSCDLGQLSDAVSIHDKGIPFGIPDVPDPLAEARLLSTWCQLLAPDQLCPQYCKQLIPCRLVWLGGRAARLQSPGSHEGAQGGLLELLRKPQLRENSRPAKGDAQRGTTNAQEKVAEGAAHESLCNTLTTPATPHGHAAWAARDHHPRASVPLGAISQRTPTPSGSIAAPHSSPAGPTDCPMAQRHRPCSLIPRLVGKTLAQRADGQCPPTLQASCRSFLGRKGRLQYIDQKTAMSHQGCMLLVPNMPENLSDGSSHRCSEWPPLSHVRHLCNLLAGSTPPANCHLGPWLIEALEGTAGVHGQVQASSSTHVVHFVVWTNLQGHDAALADSPSLHLTSSML</sequence>
<feature type="compositionally biased region" description="Basic and acidic residues" evidence="1">
    <location>
        <begin position="61"/>
        <end position="71"/>
    </location>
</feature>
<feature type="compositionally biased region" description="Polar residues" evidence="1">
    <location>
        <begin position="703"/>
        <end position="715"/>
    </location>
</feature>
<reference evidence="2 3" key="1">
    <citation type="journal article" date="2024" name="Nat. Commun.">
        <title>Phylogenomics reveals the evolutionary origins of lichenization in chlorophyte algae.</title>
        <authorList>
            <person name="Puginier C."/>
            <person name="Libourel C."/>
            <person name="Otte J."/>
            <person name="Skaloud P."/>
            <person name="Haon M."/>
            <person name="Grisel S."/>
            <person name="Petersen M."/>
            <person name="Berrin J.G."/>
            <person name="Delaux P.M."/>
            <person name="Dal Grande F."/>
            <person name="Keller J."/>
        </authorList>
    </citation>
    <scope>NUCLEOTIDE SEQUENCE [LARGE SCALE GENOMIC DNA]</scope>
    <source>
        <strain evidence="2 3">SAG 2523</strain>
    </source>
</reference>
<organism evidence="2 3">
    <name type="scientific">Apatococcus fuscideae</name>
    <dbReference type="NCBI Taxonomy" id="2026836"/>
    <lineage>
        <taxon>Eukaryota</taxon>
        <taxon>Viridiplantae</taxon>
        <taxon>Chlorophyta</taxon>
        <taxon>core chlorophytes</taxon>
        <taxon>Trebouxiophyceae</taxon>
        <taxon>Chlorellales</taxon>
        <taxon>Chlorellaceae</taxon>
        <taxon>Apatococcus</taxon>
    </lineage>
</organism>
<feature type="region of interest" description="Disordered" evidence="1">
    <location>
        <begin position="579"/>
        <end position="650"/>
    </location>
</feature>
<dbReference type="EMBL" id="JALJOV010000752">
    <property type="protein sequence ID" value="KAK9861475.1"/>
    <property type="molecule type" value="Genomic_DNA"/>
</dbReference>
<feature type="region of interest" description="Disordered" evidence="1">
    <location>
        <begin position="1256"/>
        <end position="1285"/>
    </location>
</feature>
<feature type="region of interest" description="Disordered" evidence="1">
    <location>
        <begin position="1050"/>
        <end position="1093"/>
    </location>
</feature>
<evidence type="ECO:0000313" key="2">
    <source>
        <dbReference type="EMBL" id="KAK9861475.1"/>
    </source>
</evidence>
<feature type="region of interest" description="Disordered" evidence="1">
    <location>
        <begin position="183"/>
        <end position="297"/>
    </location>
</feature>
<protein>
    <submittedName>
        <fullName evidence="2">Uncharacterized protein</fullName>
    </submittedName>
</protein>
<evidence type="ECO:0000313" key="3">
    <source>
        <dbReference type="Proteomes" id="UP001485043"/>
    </source>
</evidence>
<feature type="region of interest" description="Disordered" evidence="1">
    <location>
        <begin position="989"/>
        <end position="1035"/>
    </location>
</feature>
<proteinExistence type="predicted"/>
<name>A0AAW1SW53_9CHLO</name>
<dbReference type="Proteomes" id="UP001485043">
    <property type="component" value="Unassembled WGS sequence"/>
</dbReference>
<feature type="region of interest" description="Disordered" evidence="1">
    <location>
        <begin position="692"/>
        <end position="732"/>
    </location>
</feature>
<feature type="region of interest" description="Disordered" evidence="1">
    <location>
        <begin position="1401"/>
        <end position="1427"/>
    </location>
</feature>
<accession>A0AAW1SW53</accession>
<feature type="compositionally biased region" description="Polar residues" evidence="1">
    <location>
        <begin position="1020"/>
        <end position="1033"/>
    </location>
</feature>
<feature type="region of interest" description="Disordered" evidence="1">
    <location>
        <begin position="1"/>
        <end position="120"/>
    </location>
</feature>
<feature type="compositionally biased region" description="Polar residues" evidence="1">
    <location>
        <begin position="254"/>
        <end position="264"/>
    </location>
</feature>